<evidence type="ECO:0000313" key="1">
    <source>
        <dbReference type="EMBL" id="KAH9529451.1"/>
    </source>
</evidence>
<proteinExistence type="predicted"/>
<name>A0A922LAG6_DERFA</name>
<keyword evidence="2" id="KW-1185">Reference proteome</keyword>
<reference evidence="1" key="2">
    <citation type="journal article" date="2022" name="Res Sq">
        <title>Comparative Genomics Reveals Insights into the Divergent Evolution of Astigmatic Mites and Household Pest Adaptations.</title>
        <authorList>
            <person name="Xiong Q."/>
            <person name="Wan A.T.-Y."/>
            <person name="Liu X.-Y."/>
            <person name="Fung C.S.-H."/>
            <person name="Xiao X."/>
            <person name="Malainual N."/>
            <person name="Hou J."/>
            <person name="Wang L."/>
            <person name="Wang M."/>
            <person name="Yang K."/>
            <person name="Cui Y."/>
            <person name="Leung E."/>
            <person name="Nong W."/>
            <person name="Shin S.-K."/>
            <person name="Au S."/>
            <person name="Jeong K.Y."/>
            <person name="Chew F.T."/>
            <person name="Hui J."/>
            <person name="Leung T.F."/>
            <person name="Tungtrongchitr A."/>
            <person name="Zhong N."/>
            <person name="Liu Z."/>
            <person name="Tsui S."/>
        </authorList>
    </citation>
    <scope>NUCLEOTIDE SEQUENCE</scope>
    <source>
        <strain evidence="1">Derf</strain>
        <tissue evidence="1">Whole organism</tissue>
    </source>
</reference>
<reference evidence="1" key="1">
    <citation type="submission" date="2013-05" db="EMBL/GenBank/DDBJ databases">
        <authorList>
            <person name="Yim A.K.Y."/>
            <person name="Chan T.F."/>
            <person name="Ji K.M."/>
            <person name="Liu X.Y."/>
            <person name="Zhou J.W."/>
            <person name="Li R.Q."/>
            <person name="Yang K.Y."/>
            <person name="Li J."/>
            <person name="Li M."/>
            <person name="Law P.T.W."/>
            <person name="Wu Y.L."/>
            <person name="Cai Z.L."/>
            <person name="Qin H."/>
            <person name="Bao Y."/>
            <person name="Leung R.K.K."/>
            <person name="Ng P.K.S."/>
            <person name="Zou J."/>
            <person name="Zhong X.J."/>
            <person name="Ran P.X."/>
            <person name="Zhong N.S."/>
            <person name="Liu Z.G."/>
            <person name="Tsui S.K.W."/>
        </authorList>
    </citation>
    <scope>NUCLEOTIDE SEQUENCE</scope>
    <source>
        <strain evidence="1">Derf</strain>
        <tissue evidence="1">Whole organism</tissue>
    </source>
</reference>
<dbReference type="EMBL" id="ASGP02000001">
    <property type="protein sequence ID" value="KAH9529451.1"/>
    <property type="molecule type" value="Genomic_DNA"/>
</dbReference>
<accession>A0A922LAG6</accession>
<protein>
    <submittedName>
        <fullName evidence="1">Uncharacterized protein</fullName>
    </submittedName>
</protein>
<evidence type="ECO:0000313" key="2">
    <source>
        <dbReference type="Proteomes" id="UP000790347"/>
    </source>
</evidence>
<gene>
    <name evidence="1" type="ORF">DERF_003336</name>
</gene>
<dbReference type="AlphaFoldDB" id="A0A922LAG6"/>
<organism evidence="1 2">
    <name type="scientific">Dermatophagoides farinae</name>
    <name type="common">American house dust mite</name>
    <dbReference type="NCBI Taxonomy" id="6954"/>
    <lineage>
        <taxon>Eukaryota</taxon>
        <taxon>Metazoa</taxon>
        <taxon>Ecdysozoa</taxon>
        <taxon>Arthropoda</taxon>
        <taxon>Chelicerata</taxon>
        <taxon>Arachnida</taxon>
        <taxon>Acari</taxon>
        <taxon>Acariformes</taxon>
        <taxon>Sarcoptiformes</taxon>
        <taxon>Astigmata</taxon>
        <taxon>Psoroptidia</taxon>
        <taxon>Analgoidea</taxon>
        <taxon>Pyroglyphidae</taxon>
        <taxon>Dermatophagoidinae</taxon>
        <taxon>Dermatophagoides</taxon>
    </lineage>
</organism>
<dbReference type="Proteomes" id="UP000790347">
    <property type="component" value="Unassembled WGS sequence"/>
</dbReference>
<comment type="caution">
    <text evidence="1">The sequence shown here is derived from an EMBL/GenBank/DDBJ whole genome shotgun (WGS) entry which is preliminary data.</text>
</comment>
<sequence length="67" mass="7832">MGVVAAATDDHQFKSNCPLSPNGSRILSKYKTRQMDRFRLFTEFFLEYDNIESLMEVLINDNMATFY</sequence>